<feature type="transmembrane region" description="Helical" evidence="8">
    <location>
        <begin position="58"/>
        <end position="80"/>
    </location>
</feature>
<feature type="transmembrane region" description="Helical" evidence="8">
    <location>
        <begin position="412"/>
        <end position="434"/>
    </location>
</feature>
<organism evidence="10 11">
    <name type="scientific">Streptomyces polygonati</name>
    <dbReference type="NCBI Taxonomy" id="1617087"/>
    <lineage>
        <taxon>Bacteria</taxon>
        <taxon>Bacillati</taxon>
        <taxon>Actinomycetota</taxon>
        <taxon>Actinomycetes</taxon>
        <taxon>Kitasatosporales</taxon>
        <taxon>Streptomycetaceae</taxon>
        <taxon>Streptomyces</taxon>
    </lineage>
</organism>
<feature type="transmembrane region" description="Helical" evidence="8">
    <location>
        <begin position="139"/>
        <end position="156"/>
    </location>
</feature>
<evidence type="ECO:0000256" key="5">
    <source>
        <dbReference type="ARBA" id="ARBA00023136"/>
    </source>
</evidence>
<evidence type="ECO:0000256" key="4">
    <source>
        <dbReference type="ARBA" id="ARBA00022989"/>
    </source>
</evidence>
<comment type="subcellular location">
    <subcellularLocation>
        <location evidence="1">Cell membrane</location>
        <topology evidence="1">Multi-pass membrane protein</topology>
    </subcellularLocation>
</comment>
<feature type="region of interest" description="Disordered" evidence="7">
    <location>
        <begin position="318"/>
        <end position="346"/>
    </location>
</feature>
<dbReference type="PANTHER" id="PTHR30509:SF9">
    <property type="entry name" value="MULTIDRUG RESISTANCE PROTEIN MDTO"/>
    <property type="match status" value="1"/>
</dbReference>
<evidence type="ECO:0000256" key="1">
    <source>
        <dbReference type="ARBA" id="ARBA00004651"/>
    </source>
</evidence>
<keyword evidence="3 8" id="KW-0812">Transmembrane</keyword>
<feature type="transmembrane region" description="Helical" evidence="8">
    <location>
        <begin position="114"/>
        <end position="133"/>
    </location>
</feature>
<name>A0ABV8HNV5_9ACTN</name>
<evidence type="ECO:0000256" key="2">
    <source>
        <dbReference type="ARBA" id="ARBA00022475"/>
    </source>
</evidence>
<evidence type="ECO:0000256" key="8">
    <source>
        <dbReference type="SAM" id="Phobius"/>
    </source>
</evidence>
<keyword evidence="11" id="KW-1185">Reference proteome</keyword>
<feature type="transmembrane region" description="Helical" evidence="8">
    <location>
        <begin position="168"/>
        <end position="186"/>
    </location>
</feature>
<feature type="transmembrane region" description="Helical" evidence="8">
    <location>
        <begin position="475"/>
        <end position="493"/>
    </location>
</feature>
<sequence length="674" mass="70209">MGDLRRGVAGAAGTAVERAGDTAGGRAVTWVAGRTSGEGDRAGIRMLIRLRLLDPGRVRLHIAIRTIIAALAALLLAWSVCRAADLPGGMVVIATVVAVLVSRTLHGTSLPYRLAALLQVPAIGILAAFTGRFMLHHTWLGATAFVAAVGASRYLMRFGGKVRHFGRLALTPLISVLVVPLPPSAAKATGPLWGGLAGLIAVVCVIAVQELLPARPTREAAAAALDLPLAVARMRALPAGSRPHARAAATVHRTALTVEDRLDAARLPDRADRAPLDALATAALHAEVAATDPADPAGPDGRRLETALSVLRATAATVRRTPAGQLPTEQPPARRRDAGRHRPQPQTRLAAQLTTAMAAAFLAGHLLFPQHWPWTVITAFVVCGAARGRGDVVHRSGLRVAGAFVGALTGTLIAHVVAGVPAAAVTVIFCYLLIGLWLRDLNYAVWAFCVTSLLAVLYSLNGEQGAALLVQRPEGILLGSACGTAAAFFVLPLPTETVMRARAARALQALQDLLAAVREPDPQPVTVRRLARRVDRATKDLADASAPARAHRVITRRVRAGGASPTRRDAGTPHAADWADALAACAHAARALAATESAALAAARPQLGLTALNIGQVRRRLGHRPDATPPRPARSGPAPLIWLNTSLAELYDRLPAPAPPPALVSAPPPAPAPG</sequence>
<keyword evidence="5 8" id="KW-0472">Membrane</keyword>
<feature type="domain" description="Integral membrane bound transporter" evidence="9">
    <location>
        <begin position="358"/>
        <end position="484"/>
    </location>
</feature>
<evidence type="ECO:0000313" key="11">
    <source>
        <dbReference type="Proteomes" id="UP001595765"/>
    </source>
</evidence>
<dbReference type="PANTHER" id="PTHR30509">
    <property type="entry name" value="P-HYDROXYBENZOIC ACID EFFLUX PUMP SUBUNIT-RELATED"/>
    <property type="match status" value="1"/>
</dbReference>
<accession>A0ABV8HNV5</accession>
<keyword evidence="2" id="KW-1003">Cell membrane</keyword>
<feature type="transmembrane region" description="Helical" evidence="8">
    <location>
        <begin position="349"/>
        <end position="368"/>
    </location>
</feature>
<keyword evidence="4 8" id="KW-1133">Transmembrane helix</keyword>
<protein>
    <submittedName>
        <fullName evidence="10">FUSC family protein</fullName>
    </submittedName>
</protein>
<evidence type="ECO:0000313" key="10">
    <source>
        <dbReference type="EMBL" id="MFC4033679.1"/>
    </source>
</evidence>
<feature type="transmembrane region" description="Helical" evidence="8">
    <location>
        <begin position="441"/>
        <end position="460"/>
    </location>
</feature>
<proteinExistence type="inferred from homology"/>
<comment type="similarity">
    <text evidence="6">Belongs to the YccS/YhfK family.</text>
</comment>
<dbReference type="RefSeq" id="WP_386430759.1">
    <property type="nucleotide sequence ID" value="NZ_JBHSBB010000013.1"/>
</dbReference>
<gene>
    <name evidence="10" type="ORF">ACFO3J_19645</name>
</gene>
<feature type="transmembrane region" description="Helical" evidence="8">
    <location>
        <begin position="192"/>
        <end position="212"/>
    </location>
</feature>
<evidence type="ECO:0000259" key="9">
    <source>
        <dbReference type="Pfam" id="PF13515"/>
    </source>
</evidence>
<dbReference type="InterPro" id="IPR049453">
    <property type="entry name" value="Memb_transporter_dom"/>
</dbReference>
<dbReference type="Pfam" id="PF13515">
    <property type="entry name" value="FUSC_2"/>
    <property type="match status" value="1"/>
</dbReference>
<feature type="transmembrane region" description="Helical" evidence="8">
    <location>
        <begin position="86"/>
        <end position="102"/>
    </location>
</feature>
<dbReference type="Proteomes" id="UP001595765">
    <property type="component" value="Unassembled WGS sequence"/>
</dbReference>
<reference evidence="11" key="1">
    <citation type="journal article" date="2019" name="Int. J. Syst. Evol. Microbiol.">
        <title>The Global Catalogue of Microorganisms (GCM) 10K type strain sequencing project: providing services to taxonomists for standard genome sequencing and annotation.</title>
        <authorList>
            <consortium name="The Broad Institute Genomics Platform"/>
            <consortium name="The Broad Institute Genome Sequencing Center for Infectious Disease"/>
            <person name="Wu L."/>
            <person name="Ma J."/>
        </authorList>
    </citation>
    <scope>NUCLEOTIDE SEQUENCE [LARGE SCALE GENOMIC DNA]</scope>
    <source>
        <strain evidence="11">CGMCC 4.7237</strain>
    </source>
</reference>
<evidence type="ECO:0000256" key="7">
    <source>
        <dbReference type="SAM" id="MobiDB-lite"/>
    </source>
</evidence>
<dbReference type="EMBL" id="JBHSBB010000013">
    <property type="protein sequence ID" value="MFC4033679.1"/>
    <property type="molecule type" value="Genomic_DNA"/>
</dbReference>
<comment type="caution">
    <text evidence="10">The sequence shown here is derived from an EMBL/GenBank/DDBJ whole genome shotgun (WGS) entry which is preliminary data.</text>
</comment>
<evidence type="ECO:0000256" key="6">
    <source>
        <dbReference type="ARBA" id="ARBA00043993"/>
    </source>
</evidence>
<evidence type="ECO:0000256" key="3">
    <source>
        <dbReference type="ARBA" id="ARBA00022692"/>
    </source>
</evidence>